<keyword evidence="10" id="KW-1185">Reference proteome</keyword>
<sequence>MLSNIPTPLLGVWQERLGFTTATTTVIFAAYIAGLLLVLPFAGVLADRFGRREVLVPALVAALASCVLFMTARHVPELIAARVLTGLAVGALVSAGTAAVADVGGPARKRAASLAGSVAIGVGLATGPLLGGLVSQLWGPPTVTVFAIEILVLLSALAVVFTVIPSSAGTATEHRWLRIPSVPRANRTSLTSSLMAYMPGMTGTSLILALGPSLLTTLLHTSSRLIAGGIGCVMFGTSTGIQFAIRSVPVRRVLIQAGILTGAGMLAAVAAVRAQSLTLLIAAAVLAGAGQGMGQLGGFSLLNSAVPTGRLAEANAALSAGGYAFAGILPIATGYLSDAVDMTTSATVFAALTAVAAVAGSLMIRLPRRTWA</sequence>
<feature type="transmembrane region" description="Helical" evidence="7">
    <location>
        <begin position="20"/>
        <end position="42"/>
    </location>
</feature>
<comment type="caution">
    <text evidence="9">The sequence shown here is derived from an EMBL/GenBank/DDBJ whole genome shotgun (WGS) entry which is preliminary data.</text>
</comment>
<dbReference type="InterPro" id="IPR036259">
    <property type="entry name" value="MFS_trans_sf"/>
</dbReference>
<dbReference type="Gene3D" id="1.20.1250.20">
    <property type="entry name" value="MFS general substrate transporter like domains"/>
    <property type="match status" value="1"/>
</dbReference>
<proteinExistence type="predicted"/>
<feature type="transmembrane region" description="Helical" evidence="7">
    <location>
        <begin position="348"/>
        <end position="366"/>
    </location>
</feature>
<feature type="transmembrane region" description="Helical" evidence="7">
    <location>
        <begin position="225"/>
        <end position="245"/>
    </location>
</feature>
<keyword evidence="6 7" id="KW-0472">Membrane</keyword>
<keyword evidence="3" id="KW-1003">Cell membrane</keyword>
<dbReference type="InterPro" id="IPR011701">
    <property type="entry name" value="MFS"/>
</dbReference>
<dbReference type="RefSeq" id="WP_344380193.1">
    <property type="nucleotide sequence ID" value="NZ_BAAASQ010000038.1"/>
</dbReference>
<dbReference type="InterPro" id="IPR050171">
    <property type="entry name" value="MFS_Transporters"/>
</dbReference>
<keyword evidence="2" id="KW-0813">Transport</keyword>
<dbReference type="PANTHER" id="PTHR23517:SF13">
    <property type="entry name" value="MAJOR FACILITATOR SUPERFAMILY MFS_1"/>
    <property type="match status" value="1"/>
</dbReference>
<accession>A0ABV9UKA9</accession>
<evidence type="ECO:0000256" key="2">
    <source>
        <dbReference type="ARBA" id="ARBA00022448"/>
    </source>
</evidence>
<feature type="domain" description="Major facilitator superfamily (MFS) profile" evidence="8">
    <location>
        <begin position="1"/>
        <end position="371"/>
    </location>
</feature>
<feature type="transmembrane region" description="Helical" evidence="7">
    <location>
        <begin position="112"/>
        <end position="134"/>
    </location>
</feature>
<feature type="transmembrane region" description="Helical" evidence="7">
    <location>
        <begin position="252"/>
        <end position="272"/>
    </location>
</feature>
<feature type="transmembrane region" description="Helical" evidence="7">
    <location>
        <begin position="314"/>
        <end position="336"/>
    </location>
</feature>
<comment type="subcellular location">
    <subcellularLocation>
        <location evidence="1">Cell membrane</location>
        <topology evidence="1">Multi-pass membrane protein</topology>
    </subcellularLocation>
</comment>
<dbReference type="Pfam" id="PF07690">
    <property type="entry name" value="MFS_1"/>
    <property type="match status" value="1"/>
</dbReference>
<dbReference type="InterPro" id="IPR020846">
    <property type="entry name" value="MFS_dom"/>
</dbReference>
<evidence type="ECO:0000256" key="7">
    <source>
        <dbReference type="SAM" id="Phobius"/>
    </source>
</evidence>
<feature type="transmembrane region" description="Helical" evidence="7">
    <location>
        <begin position="54"/>
        <end position="72"/>
    </location>
</feature>
<dbReference type="PROSITE" id="PS00216">
    <property type="entry name" value="SUGAR_TRANSPORT_1"/>
    <property type="match status" value="1"/>
</dbReference>
<reference evidence="10" key="1">
    <citation type="journal article" date="2019" name="Int. J. Syst. Evol. Microbiol.">
        <title>The Global Catalogue of Microorganisms (GCM) 10K type strain sequencing project: providing services to taxonomists for standard genome sequencing and annotation.</title>
        <authorList>
            <consortium name="The Broad Institute Genomics Platform"/>
            <consortium name="The Broad Institute Genome Sequencing Center for Infectious Disease"/>
            <person name="Wu L."/>
            <person name="Ma J."/>
        </authorList>
    </citation>
    <scope>NUCLEOTIDE SEQUENCE [LARGE SCALE GENOMIC DNA]</scope>
    <source>
        <strain evidence="10">CCM 7224</strain>
    </source>
</reference>
<dbReference type="Proteomes" id="UP001595834">
    <property type="component" value="Unassembled WGS sequence"/>
</dbReference>
<dbReference type="InterPro" id="IPR005829">
    <property type="entry name" value="Sugar_transporter_CS"/>
</dbReference>
<feature type="transmembrane region" description="Helical" evidence="7">
    <location>
        <begin position="194"/>
        <end position="219"/>
    </location>
</feature>
<protein>
    <submittedName>
        <fullName evidence="9">MFS transporter</fullName>
    </submittedName>
</protein>
<keyword evidence="5 7" id="KW-1133">Transmembrane helix</keyword>
<evidence type="ECO:0000256" key="1">
    <source>
        <dbReference type="ARBA" id="ARBA00004651"/>
    </source>
</evidence>
<feature type="transmembrane region" description="Helical" evidence="7">
    <location>
        <begin position="146"/>
        <end position="168"/>
    </location>
</feature>
<evidence type="ECO:0000256" key="5">
    <source>
        <dbReference type="ARBA" id="ARBA00022989"/>
    </source>
</evidence>
<name>A0ABV9UKA9_9ACTN</name>
<organism evidence="9 10">
    <name type="scientific">Streptomyces mauvecolor</name>
    <dbReference type="NCBI Taxonomy" id="58345"/>
    <lineage>
        <taxon>Bacteria</taxon>
        <taxon>Bacillati</taxon>
        <taxon>Actinomycetota</taxon>
        <taxon>Actinomycetes</taxon>
        <taxon>Kitasatosporales</taxon>
        <taxon>Streptomycetaceae</taxon>
        <taxon>Streptomyces</taxon>
    </lineage>
</organism>
<evidence type="ECO:0000256" key="6">
    <source>
        <dbReference type="ARBA" id="ARBA00023136"/>
    </source>
</evidence>
<dbReference type="SUPFAM" id="SSF103473">
    <property type="entry name" value="MFS general substrate transporter"/>
    <property type="match status" value="1"/>
</dbReference>
<keyword evidence="4 7" id="KW-0812">Transmembrane</keyword>
<dbReference type="EMBL" id="JBHSIZ010000011">
    <property type="protein sequence ID" value="MFC4956872.1"/>
    <property type="molecule type" value="Genomic_DNA"/>
</dbReference>
<dbReference type="PANTHER" id="PTHR23517">
    <property type="entry name" value="RESISTANCE PROTEIN MDTM, PUTATIVE-RELATED-RELATED"/>
    <property type="match status" value="1"/>
</dbReference>
<dbReference type="PROSITE" id="PS50850">
    <property type="entry name" value="MFS"/>
    <property type="match status" value="1"/>
</dbReference>
<evidence type="ECO:0000259" key="8">
    <source>
        <dbReference type="PROSITE" id="PS50850"/>
    </source>
</evidence>
<evidence type="ECO:0000313" key="9">
    <source>
        <dbReference type="EMBL" id="MFC4956872.1"/>
    </source>
</evidence>
<evidence type="ECO:0000313" key="10">
    <source>
        <dbReference type="Proteomes" id="UP001595834"/>
    </source>
</evidence>
<evidence type="ECO:0000256" key="4">
    <source>
        <dbReference type="ARBA" id="ARBA00022692"/>
    </source>
</evidence>
<feature type="transmembrane region" description="Helical" evidence="7">
    <location>
        <begin position="78"/>
        <end position="100"/>
    </location>
</feature>
<feature type="transmembrane region" description="Helical" evidence="7">
    <location>
        <begin position="278"/>
        <end position="302"/>
    </location>
</feature>
<gene>
    <name evidence="9" type="ORF">ACFPFX_11260</name>
</gene>
<evidence type="ECO:0000256" key="3">
    <source>
        <dbReference type="ARBA" id="ARBA00022475"/>
    </source>
</evidence>